<accession>A0ABV8B4F3</accession>
<dbReference type="CDD" id="cd04301">
    <property type="entry name" value="NAT_SF"/>
    <property type="match status" value="1"/>
</dbReference>
<evidence type="ECO:0000313" key="3">
    <source>
        <dbReference type="Proteomes" id="UP001595752"/>
    </source>
</evidence>
<feature type="domain" description="N-acetyltransferase" evidence="1">
    <location>
        <begin position="19"/>
        <end position="180"/>
    </location>
</feature>
<gene>
    <name evidence="2" type="ORF">ACFOU2_11630</name>
</gene>
<dbReference type="RefSeq" id="WP_377915243.1">
    <property type="nucleotide sequence ID" value="NZ_JBHRZT010000052.1"/>
</dbReference>
<dbReference type="EC" id="2.3.-.-" evidence="2"/>
<evidence type="ECO:0000259" key="1">
    <source>
        <dbReference type="PROSITE" id="PS51186"/>
    </source>
</evidence>
<name>A0ABV8B4F3_9BACI</name>
<keyword evidence="2" id="KW-0808">Transferase</keyword>
<dbReference type="Pfam" id="PF13420">
    <property type="entry name" value="Acetyltransf_4"/>
    <property type="match status" value="1"/>
</dbReference>
<dbReference type="PANTHER" id="PTHR43072:SF52">
    <property type="entry name" value="GCN5-RELATED N-ACETYLTRANSFERASE"/>
    <property type="match status" value="1"/>
</dbReference>
<organism evidence="2 3">
    <name type="scientific">Bacillus songklensis</name>
    <dbReference type="NCBI Taxonomy" id="1069116"/>
    <lineage>
        <taxon>Bacteria</taxon>
        <taxon>Bacillati</taxon>
        <taxon>Bacillota</taxon>
        <taxon>Bacilli</taxon>
        <taxon>Bacillales</taxon>
        <taxon>Bacillaceae</taxon>
        <taxon>Bacillus</taxon>
    </lineage>
</organism>
<dbReference type="InterPro" id="IPR016181">
    <property type="entry name" value="Acyl_CoA_acyltransferase"/>
</dbReference>
<proteinExistence type="predicted"/>
<dbReference type="PANTHER" id="PTHR43072">
    <property type="entry name" value="N-ACETYLTRANSFERASE"/>
    <property type="match status" value="1"/>
</dbReference>
<dbReference type="GO" id="GO:0016746">
    <property type="term" value="F:acyltransferase activity"/>
    <property type="evidence" value="ECO:0007669"/>
    <property type="project" value="UniProtKB-KW"/>
</dbReference>
<dbReference type="PROSITE" id="PS51186">
    <property type="entry name" value="GNAT"/>
    <property type="match status" value="1"/>
</dbReference>
<dbReference type="SUPFAM" id="SSF55729">
    <property type="entry name" value="Acyl-CoA N-acyltransferases (Nat)"/>
    <property type="match status" value="1"/>
</dbReference>
<reference evidence="3" key="1">
    <citation type="journal article" date="2019" name="Int. J. Syst. Evol. Microbiol.">
        <title>The Global Catalogue of Microorganisms (GCM) 10K type strain sequencing project: providing services to taxonomists for standard genome sequencing and annotation.</title>
        <authorList>
            <consortium name="The Broad Institute Genomics Platform"/>
            <consortium name="The Broad Institute Genome Sequencing Center for Infectious Disease"/>
            <person name="Wu L."/>
            <person name="Ma J."/>
        </authorList>
    </citation>
    <scope>NUCLEOTIDE SEQUENCE [LARGE SCALE GENOMIC DNA]</scope>
    <source>
        <strain evidence="3">CCUG 61889</strain>
    </source>
</reference>
<protein>
    <submittedName>
        <fullName evidence="2">GNAT family N-acetyltransferase</fullName>
        <ecNumber evidence="2">2.3.-.-</ecNumber>
    </submittedName>
</protein>
<dbReference type="Gene3D" id="3.40.630.30">
    <property type="match status" value="1"/>
</dbReference>
<comment type="caution">
    <text evidence="2">The sequence shown here is derived from an EMBL/GenBank/DDBJ whole genome shotgun (WGS) entry which is preliminary data.</text>
</comment>
<keyword evidence="3" id="KW-1185">Reference proteome</keyword>
<dbReference type="Proteomes" id="UP001595752">
    <property type="component" value="Unassembled WGS sequence"/>
</dbReference>
<dbReference type="InterPro" id="IPR000182">
    <property type="entry name" value="GNAT_dom"/>
</dbReference>
<keyword evidence="2" id="KW-0012">Acyltransferase</keyword>
<evidence type="ECO:0000313" key="2">
    <source>
        <dbReference type="EMBL" id="MFC3884106.1"/>
    </source>
</evidence>
<sequence>MTTAMMQTVIFEAKNGKMVTIRPAQERDAEQITTAVQEIIEAGQYIQKEEPGTIEEEKRFIRSVEKKENMYVVAEVDGEVVGIARVLRGDLQMKHHTGMFRTWLISKAQGMGIGKRFMDYTLNWCREQKLHKLCLTVFASNPIAYELYKKAGFHEEGVMKEQANLNGEYVDEIFMAIFFD</sequence>
<dbReference type="EMBL" id="JBHRZT010000052">
    <property type="protein sequence ID" value="MFC3884106.1"/>
    <property type="molecule type" value="Genomic_DNA"/>
</dbReference>